<accession>A3HVP6</accession>
<dbReference type="GO" id="GO:0004222">
    <property type="term" value="F:metalloendopeptidase activity"/>
    <property type="evidence" value="ECO:0007669"/>
    <property type="project" value="TreeGrafter"/>
</dbReference>
<dbReference type="EMBL" id="CM001023">
    <property type="protein sequence ID" value="EAZ82218.2"/>
    <property type="molecule type" value="Genomic_DNA"/>
</dbReference>
<sequence>MVEKSMFGSKIGLLLLFFLSAHFPILAQKNIKIYTEEDNNLIKLYADNMEYSPISMDLVLDLDNFKAADGENQSFTLPARSTKFLLTELEISDRRKVSKFSYNFKTWFGPKELIDENPDFEYSLPFESGKSFILSQGYDGKLSHKGQNELDFTMPIGTIVTAIRDGVVIDFVEENDRGCPTEDCKKLNNYILVYQSDGTLAEYVHLKKDGVDVEIGDEIEQGQAIGFSGNTGYSSGPHLHISVFQFREGRKVTFPTKFKVANEEQAIFLEEGNFYEK</sequence>
<dbReference type="AlphaFoldDB" id="A3HVP6"/>
<dbReference type="EMBL" id="AAXU02000001">
    <property type="protein sequence ID" value="EAZ82218.2"/>
    <property type="molecule type" value="Genomic_DNA"/>
</dbReference>
<dbReference type="InterPro" id="IPR016047">
    <property type="entry name" value="M23ase_b-sheet_dom"/>
</dbReference>
<evidence type="ECO:0000313" key="3">
    <source>
        <dbReference type="Proteomes" id="UP000003919"/>
    </source>
</evidence>
<gene>
    <name evidence="2" type="ORF">ALPR1_03215</name>
</gene>
<name>A3HVP6_9BACT</name>
<evidence type="ECO:0000313" key="2">
    <source>
        <dbReference type="EMBL" id="EAZ82218.2"/>
    </source>
</evidence>
<dbReference type="RefSeq" id="WP_008198333.1">
    <property type="nucleotide sequence ID" value="NZ_CM001023.1"/>
</dbReference>
<organism evidence="2 3">
    <name type="scientific">Algoriphagus machipongonensis</name>
    <dbReference type="NCBI Taxonomy" id="388413"/>
    <lineage>
        <taxon>Bacteria</taxon>
        <taxon>Pseudomonadati</taxon>
        <taxon>Bacteroidota</taxon>
        <taxon>Cytophagia</taxon>
        <taxon>Cytophagales</taxon>
        <taxon>Cyclobacteriaceae</taxon>
        <taxon>Algoriphagus</taxon>
    </lineage>
</organism>
<comment type="caution">
    <text evidence="2">The sequence shown here is derived from an EMBL/GenBank/DDBJ whole genome shotgun (WGS) entry which is preliminary data.</text>
</comment>
<protein>
    <submittedName>
        <fullName evidence="2">Peptidase, M23/M37 family</fullName>
    </submittedName>
</protein>
<evidence type="ECO:0000259" key="1">
    <source>
        <dbReference type="Pfam" id="PF01551"/>
    </source>
</evidence>
<dbReference type="eggNOG" id="COG0739">
    <property type="taxonomic scope" value="Bacteria"/>
</dbReference>
<proteinExistence type="predicted"/>
<dbReference type="InterPro" id="IPR011055">
    <property type="entry name" value="Dup_hybrid_motif"/>
</dbReference>
<dbReference type="PANTHER" id="PTHR21666">
    <property type="entry name" value="PEPTIDASE-RELATED"/>
    <property type="match status" value="1"/>
</dbReference>
<dbReference type="Gene3D" id="2.70.70.10">
    <property type="entry name" value="Glucose Permease (Domain IIA)"/>
    <property type="match status" value="1"/>
</dbReference>
<dbReference type="OrthoDB" id="9809488at2"/>
<feature type="domain" description="M23ase beta-sheet core" evidence="1">
    <location>
        <begin position="150"/>
        <end position="245"/>
    </location>
</feature>
<dbReference type="Proteomes" id="UP000003919">
    <property type="component" value="Chromosome"/>
</dbReference>
<dbReference type="STRING" id="388413.ALPR1_03215"/>
<dbReference type="PANTHER" id="PTHR21666:SF270">
    <property type="entry name" value="MUREIN HYDROLASE ACTIVATOR ENVC"/>
    <property type="match status" value="1"/>
</dbReference>
<dbReference type="Pfam" id="PF01551">
    <property type="entry name" value="Peptidase_M23"/>
    <property type="match status" value="1"/>
</dbReference>
<reference evidence="2 3" key="1">
    <citation type="journal article" date="2011" name="J. Bacteriol.">
        <title>Complete genome sequence of Algoriphagus sp. PR1, bacterial prey of a colony-forming choanoflagellate.</title>
        <authorList>
            <person name="Alegado R.A."/>
            <person name="Ferriera S."/>
            <person name="Nusbaum C."/>
            <person name="Young S.K."/>
            <person name="Zeng Q."/>
            <person name="Imamovic A."/>
            <person name="Fairclough S.R."/>
            <person name="King N."/>
        </authorList>
    </citation>
    <scope>NUCLEOTIDE SEQUENCE [LARGE SCALE GENOMIC DNA]</scope>
    <source>
        <strain evidence="2 3">PR1</strain>
    </source>
</reference>
<keyword evidence="3" id="KW-1185">Reference proteome</keyword>
<dbReference type="HOGENOM" id="CLU_062205_1_1_10"/>
<dbReference type="CDD" id="cd12797">
    <property type="entry name" value="M23_peptidase"/>
    <property type="match status" value="1"/>
</dbReference>
<dbReference type="InterPro" id="IPR050570">
    <property type="entry name" value="Cell_wall_metabolism_enzyme"/>
</dbReference>
<dbReference type="SUPFAM" id="SSF51261">
    <property type="entry name" value="Duplicated hybrid motif"/>
    <property type="match status" value="1"/>
</dbReference>